<dbReference type="OrthoDB" id="3696279at2"/>
<dbReference type="Proteomes" id="UP000078437">
    <property type="component" value="Chromosome"/>
</dbReference>
<organism evidence="2 3">
    <name type="scientific">Agromyces aureus</name>
    <dbReference type="NCBI Taxonomy" id="453304"/>
    <lineage>
        <taxon>Bacteria</taxon>
        <taxon>Bacillati</taxon>
        <taxon>Actinomycetota</taxon>
        <taxon>Actinomycetes</taxon>
        <taxon>Micrococcales</taxon>
        <taxon>Microbacteriaceae</taxon>
        <taxon>Agromyces</taxon>
    </lineage>
</organism>
<name>A0A191WD89_9MICO</name>
<dbReference type="KEGG" id="agy:ATC03_04770"/>
<dbReference type="STRING" id="453304.ATC03_04770"/>
<gene>
    <name evidence="2" type="ORF">ATC03_04770</name>
</gene>
<sequence length="207" mass="20791">MRRSLGLRLAAASVGALALVGVAGAAFAEEAEFGSGDVDVNVEIAEITEPGVLAMTVAAGSTALTEQGSTDLVRQFVGTLPTVSITDTRTGDEIPDGAGWYVLGSSSGFTGNAGQPEIGAGNLGWTPRLIDSGDTGLIAEGDPVGTVMDQGADAVGLVDQELFAIAGDSAEVAPEGQWTATADLFLRTPATVAPGSYTGTVTLSLFE</sequence>
<evidence type="ECO:0000313" key="2">
    <source>
        <dbReference type="EMBL" id="ANJ26144.1"/>
    </source>
</evidence>
<evidence type="ECO:0000313" key="3">
    <source>
        <dbReference type="Proteomes" id="UP000078437"/>
    </source>
</evidence>
<reference evidence="2 3" key="1">
    <citation type="journal article" date="2016" name="Int. J. Syst. Evol. Microbiol.">
        <title>Agromyces aureus sp. nov., isolated from the rhizosphere of Salix caprea L. grown in a heavy-metal-contaminated soil.</title>
        <authorList>
            <person name="Corretto E."/>
            <person name="Antonielli L."/>
            <person name="Sessitsch A."/>
            <person name="Compant S."/>
            <person name="Gorfer M."/>
            <person name="Kuffner M."/>
            <person name="Brader G."/>
        </authorList>
    </citation>
    <scope>NUCLEOTIDE SEQUENCE [LARGE SCALE GENOMIC DNA]</scope>
    <source>
        <strain evidence="2 3">AR33</strain>
    </source>
</reference>
<dbReference type="EMBL" id="CP013979">
    <property type="protein sequence ID" value="ANJ26144.1"/>
    <property type="molecule type" value="Genomic_DNA"/>
</dbReference>
<evidence type="ECO:0000256" key="1">
    <source>
        <dbReference type="SAM" id="SignalP"/>
    </source>
</evidence>
<proteinExistence type="predicted"/>
<feature type="signal peptide" evidence="1">
    <location>
        <begin position="1"/>
        <end position="28"/>
    </location>
</feature>
<dbReference type="AlphaFoldDB" id="A0A191WD89"/>
<keyword evidence="1" id="KW-0732">Signal</keyword>
<evidence type="ECO:0008006" key="4">
    <source>
        <dbReference type="Google" id="ProtNLM"/>
    </source>
</evidence>
<feature type="chain" id="PRO_5008249366" description="WxL domain-containing protein" evidence="1">
    <location>
        <begin position="29"/>
        <end position="207"/>
    </location>
</feature>
<accession>A0A191WD89</accession>
<protein>
    <recommendedName>
        <fullName evidence="4">WxL domain-containing protein</fullName>
    </recommendedName>
</protein>
<reference evidence="3" key="2">
    <citation type="submission" date="2016-01" db="EMBL/GenBank/DDBJ databases">
        <title>Complete genome sequence of Agromyces aureus AR33T and comparison with related organisms.</title>
        <authorList>
            <person name="Corretto E."/>
            <person name="Antonielli L."/>
            <person name="Sessitsch A."/>
            <person name="Brader G."/>
        </authorList>
    </citation>
    <scope>NUCLEOTIDE SEQUENCE [LARGE SCALE GENOMIC DNA]</scope>
    <source>
        <strain evidence="3">AR33</strain>
    </source>
</reference>
<keyword evidence="3" id="KW-1185">Reference proteome</keyword>
<dbReference type="RefSeq" id="WP_067873769.1">
    <property type="nucleotide sequence ID" value="NZ_CP013979.1"/>
</dbReference>